<feature type="compositionally biased region" description="Polar residues" evidence="2">
    <location>
        <begin position="514"/>
        <end position="524"/>
    </location>
</feature>
<dbReference type="CDD" id="cd00192">
    <property type="entry name" value="PTKc"/>
    <property type="match status" value="1"/>
</dbReference>
<feature type="region of interest" description="Disordered" evidence="2">
    <location>
        <begin position="585"/>
        <end position="604"/>
    </location>
</feature>
<protein>
    <submittedName>
        <fullName evidence="6">Uncharacterized protein LOC101855484 isoform X1</fullName>
    </submittedName>
</protein>
<keyword evidence="1" id="KW-0547">Nucleotide-binding</keyword>
<feature type="compositionally biased region" description="Low complexity" evidence="2">
    <location>
        <begin position="1227"/>
        <end position="1240"/>
    </location>
</feature>
<feature type="region of interest" description="Disordered" evidence="2">
    <location>
        <begin position="1093"/>
        <end position="1186"/>
    </location>
</feature>
<dbReference type="InterPro" id="IPR017441">
    <property type="entry name" value="Protein_kinase_ATP_BS"/>
</dbReference>
<name>A0ABM1VRV9_APLCA</name>
<evidence type="ECO:0000256" key="3">
    <source>
        <dbReference type="SAM" id="SignalP"/>
    </source>
</evidence>
<feature type="compositionally biased region" description="Low complexity" evidence="2">
    <location>
        <begin position="1123"/>
        <end position="1138"/>
    </location>
</feature>
<dbReference type="RefSeq" id="XP_035825151.1">
    <property type="nucleotide sequence ID" value="XM_035969258.1"/>
</dbReference>
<dbReference type="InterPro" id="IPR011009">
    <property type="entry name" value="Kinase-like_dom_sf"/>
</dbReference>
<feature type="region of interest" description="Disordered" evidence="2">
    <location>
        <begin position="1214"/>
        <end position="1240"/>
    </location>
</feature>
<keyword evidence="3" id="KW-0732">Signal</keyword>
<evidence type="ECO:0000256" key="1">
    <source>
        <dbReference type="PROSITE-ProRule" id="PRU10141"/>
    </source>
</evidence>
<dbReference type="SUPFAM" id="SSF56112">
    <property type="entry name" value="Protein kinase-like (PK-like)"/>
    <property type="match status" value="1"/>
</dbReference>
<feature type="region of interest" description="Disordered" evidence="2">
    <location>
        <begin position="1340"/>
        <end position="1519"/>
    </location>
</feature>
<dbReference type="Gene3D" id="1.10.510.10">
    <property type="entry name" value="Transferase(Phosphotransferase) domain 1"/>
    <property type="match status" value="1"/>
</dbReference>
<feature type="compositionally biased region" description="Low complexity" evidence="2">
    <location>
        <begin position="1425"/>
        <end position="1458"/>
    </location>
</feature>
<feature type="compositionally biased region" description="Low complexity" evidence="2">
    <location>
        <begin position="995"/>
        <end position="1010"/>
    </location>
</feature>
<reference evidence="6" key="1">
    <citation type="submission" date="2025-08" db="UniProtKB">
        <authorList>
            <consortium name="RefSeq"/>
        </authorList>
    </citation>
    <scope>IDENTIFICATION</scope>
</reference>
<feature type="region of interest" description="Disordered" evidence="2">
    <location>
        <begin position="658"/>
        <end position="678"/>
    </location>
</feature>
<evidence type="ECO:0000256" key="2">
    <source>
        <dbReference type="SAM" id="MobiDB-lite"/>
    </source>
</evidence>
<dbReference type="PRINTS" id="PR00109">
    <property type="entry name" value="TYRKINASE"/>
</dbReference>
<gene>
    <name evidence="6" type="primary">LOC101855484</name>
</gene>
<keyword evidence="1" id="KW-0067">ATP-binding</keyword>
<feature type="binding site" evidence="1">
    <location>
        <position position="150"/>
    </location>
    <ligand>
        <name>ATP</name>
        <dbReference type="ChEBI" id="CHEBI:30616"/>
    </ligand>
</feature>
<feature type="compositionally biased region" description="Polar residues" evidence="2">
    <location>
        <begin position="1359"/>
        <end position="1389"/>
    </location>
</feature>
<feature type="domain" description="Protein kinase" evidence="4">
    <location>
        <begin position="116"/>
        <end position="392"/>
    </location>
</feature>
<dbReference type="PROSITE" id="PS00107">
    <property type="entry name" value="PROTEIN_KINASE_ATP"/>
    <property type="match status" value="1"/>
</dbReference>
<dbReference type="PROSITE" id="PS50011">
    <property type="entry name" value="PROTEIN_KINASE_DOM"/>
    <property type="match status" value="1"/>
</dbReference>
<dbReference type="Proteomes" id="UP000694888">
    <property type="component" value="Unplaced"/>
</dbReference>
<dbReference type="GeneID" id="101855484"/>
<feature type="compositionally biased region" description="Basic and acidic residues" evidence="2">
    <location>
        <begin position="984"/>
        <end position="994"/>
    </location>
</feature>
<proteinExistence type="predicted"/>
<dbReference type="Pfam" id="PF07714">
    <property type="entry name" value="PK_Tyr_Ser-Thr"/>
    <property type="match status" value="1"/>
</dbReference>
<dbReference type="PANTHER" id="PTHR24417">
    <property type="entry name" value="SERINE/THREONINE-PROTEIN KINASE LMTK1"/>
    <property type="match status" value="1"/>
</dbReference>
<feature type="compositionally biased region" description="Polar residues" evidence="2">
    <location>
        <begin position="1011"/>
        <end position="1032"/>
    </location>
</feature>
<feature type="region of interest" description="Disordered" evidence="2">
    <location>
        <begin position="980"/>
        <end position="1074"/>
    </location>
</feature>
<dbReference type="PROSITE" id="PS00109">
    <property type="entry name" value="PROTEIN_KINASE_TYR"/>
    <property type="match status" value="1"/>
</dbReference>
<dbReference type="InterPro" id="IPR001245">
    <property type="entry name" value="Ser-Thr/Tyr_kinase_cat_dom"/>
</dbReference>
<evidence type="ECO:0000313" key="6">
    <source>
        <dbReference type="RefSeq" id="XP_035825151.1"/>
    </source>
</evidence>
<dbReference type="Gene3D" id="3.30.200.20">
    <property type="entry name" value="Phosphorylase Kinase, domain 1"/>
    <property type="match status" value="1"/>
</dbReference>
<feature type="chain" id="PRO_5045038044" evidence="3">
    <location>
        <begin position="22"/>
        <end position="1577"/>
    </location>
</feature>
<keyword evidence="5" id="KW-1185">Reference proteome</keyword>
<sequence length="1577" mass="169057">MVLVVIASVALLLCMVVIVLGCLNCLQRKKPGFSNFNNASPSRDNQLAQHNAAFTVDMSDVEASREAVVIEPLPDIITKATDMPSLRPRMMCLERGKQEATLSLISIQRSFPREDLLFLDEIGSGWFGKAIESEALRISGGTLKSRVVVKMLKDDATKVEQKQFLDEVNAFRCLEHANLLSLLGQCTEAAPYLVILESAPHGNLKTFLMENRPEADSLIKKNQLISFALDIGSGLACLHRHDYLHNDLAVRNCVVMGDHNVKIGDYGISDVLFKEDYFDTGKELLPIRWMAPESLIQTEGVWTAQVSDKTSDVWSFGIVMWEILSLGEQPYSMLSDEAVLQGVVIDRLLLPQEVDTRIPFKEDLSTIMTQCWKNPGERPDIEQICHSLNQLLRQRVDTMDTMNDFDQKWNFLVPSRGASSSGADSLAGSRTALAGSFATVNSSSPEEASVMSDGAAVNTTQEAAAFVGAGFESQGISTSTPVSSKGKVQEMPQAVAAIANDIGDSRAGKIASAAENTSKSSPQDDSIIIENEVSRIEETRDTFEATVSSPSDLLMVTTSTPKNQQSQNSTAQFYSAESSRNSAYMSAMEKISSPEPSDNAPELLQGIGQDFSLDSNGLSLSEFADNTLQDPTPEVSKNYSNITDLDDLVMSKVEAKETADEETGDQFGDFVQTSPTAPRADFTDFEKASIGASSAGGVSEEFEVIEKTEAAEMETASMNDFSDFVVSANEEKAEQNQSSISVNNTAKDELADLSFSSTTGDKSADTVLPASSLSSTSHDALFITSAEVDPSSSLDSGLLTSDLSAQEQDAVKIEVSSTDPGSKEETEQNIFSENVSQGLEEKEVFGFASGEPEIPPQSSNNNSLLIGFGEDDLLSTPDPSLKSDLSLIPDPEGFLQFQASPSKPEESAFPDLIVPISENTQNFAPLEAEVPTVKEALGEAQRDLLPALNESNDFSFIEVGDQPPAAATSLTDQQQDLLLIGDTGSEKVGTDSKFESASSHSPESESGINSRSVTESLSNVAPTQDGLDSSDSLGFVDTSDPTGDSVISEGHSADQAFPESADFRLSPPSSFSGSNLYRSSHILLAKSNENLLIDSQNQESEPVVREKSPDPVESPEDSDSEVCSDSSETSSTSGSGKEYNCQEDVFSDTGQPPPSPHPQASSQLNSVSSNCFDSEEAPESSSYGDFDEQALRIASEIYLSKGVKSSRVYEIPPLETIPEHQPMPAISEDPVPTPSSDTSSVEVKYDDLFSSDGYEWDDFFDDPLMGKEMEGNHSFQEQQPLFRDSDVSDWSLDIDSESIHSSSSLQSRISEDLPVNKSTMSDVALDNSLDSDKSVRCKSDSELLVSSSASHSRGRTISGKSLVSSILAQRSINPLTGSSQRRPNTETGNTSFYSFTEDFDTDTDTSSEGPLSPTGASQNTKPQEPVSSNSSSISLPSLPSIPSSSSPVLLDSSFLSSPHIGPPTPAQFSFPSPSSSHSSFISEISEVHRGSPPDVLPGPSMGSDLWLEKTGATAPSAQINQDISSDLMGDLLGSAPSLAESVGSSDNETLAAPKEDDAGDSEQAATTESGVGSLIDF</sequence>
<evidence type="ECO:0000313" key="5">
    <source>
        <dbReference type="Proteomes" id="UP000694888"/>
    </source>
</evidence>
<feature type="region of interest" description="Disordered" evidence="2">
    <location>
        <begin position="510"/>
        <end position="535"/>
    </location>
</feature>
<dbReference type="InterPro" id="IPR000719">
    <property type="entry name" value="Prot_kinase_dom"/>
</dbReference>
<feature type="region of interest" description="Disordered" evidence="2">
    <location>
        <begin position="1531"/>
        <end position="1577"/>
    </location>
</feature>
<feature type="compositionally biased region" description="Low complexity" evidence="2">
    <location>
        <begin position="1469"/>
        <end position="1484"/>
    </location>
</feature>
<dbReference type="InterPro" id="IPR008266">
    <property type="entry name" value="Tyr_kinase_AS"/>
</dbReference>
<feature type="signal peptide" evidence="3">
    <location>
        <begin position="1"/>
        <end position="21"/>
    </location>
</feature>
<evidence type="ECO:0000259" key="4">
    <source>
        <dbReference type="PROSITE" id="PS50011"/>
    </source>
</evidence>
<accession>A0ABM1VRV9</accession>
<dbReference type="PANTHER" id="PTHR24417:SF7">
    <property type="entry name" value="CHROMATIN MODIFICATION-RELATED PROTEIN EAF1"/>
    <property type="match status" value="1"/>
</dbReference>
<feature type="compositionally biased region" description="Low complexity" evidence="2">
    <location>
        <begin position="1342"/>
        <end position="1358"/>
    </location>
</feature>
<organism evidence="5 6">
    <name type="scientific">Aplysia californica</name>
    <name type="common">California sea hare</name>
    <dbReference type="NCBI Taxonomy" id="6500"/>
    <lineage>
        <taxon>Eukaryota</taxon>
        <taxon>Metazoa</taxon>
        <taxon>Spiralia</taxon>
        <taxon>Lophotrochozoa</taxon>
        <taxon>Mollusca</taxon>
        <taxon>Gastropoda</taxon>
        <taxon>Heterobranchia</taxon>
        <taxon>Euthyneura</taxon>
        <taxon>Tectipleura</taxon>
        <taxon>Aplysiida</taxon>
        <taxon>Aplysioidea</taxon>
        <taxon>Aplysiidae</taxon>
        <taxon>Aplysia</taxon>
    </lineage>
</organism>
<feature type="compositionally biased region" description="Acidic residues" evidence="2">
    <location>
        <begin position="1113"/>
        <end position="1122"/>
    </location>
</feature>